<organism evidence="2 3">
    <name type="scientific">Candidatus Curtissbacteria bacterium RIFCSPHIGHO2_01_FULL_41_13</name>
    <dbReference type="NCBI Taxonomy" id="1797745"/>
    <lineage>
        <taxon>Bacteria</taxon>
        <taxon>Candidatus Curtissiibacteriota</taxon>
    </lineage>
</organism>
<feature type="transmembrane region" description="Helical" evidence="1">
    <location>
        <begin position="42"/>
        <end position="71"/>
    </location>
</feature>
<evidence type="ECO:0000313" key="2">
    <source>
        <dbReference type="EMBL" id="OGD86075.1"/>
    </source>
</evidence>
<reference evidence="2 3" key="1">
    <citation type="journal article" date="2016" name="Nat. Commun.">
        <title>Thousands of microbial genomes shed light on interconnected biogeochemical processes in an aquifer system.</title>
        <authorList>
            <person name="Anantharaman K."/>
            <person name="Brown C.T."/>
            <person name="Hug L.A."/>
            <person name="Sharon I."/>
            <person name="Castelle C.J."/>
            <person name="Probst A.J."/>
            <person name="Thomas B.C."/>
            <person name="Singh A."/>
            <person name="Wilkins M.J."/>
            <person name="Karaoz U."/>
            <person name="Brodie E.L."/>
            <person name="Williams K.H."/>
            <person name="Hubbard S.S."/>
            <person name="Banfield J.F."/>
        </authorList>
    </citation>
    <scope>NUCLEOTIDE SEQUENCE [LARGE SCALE GENOMIC DNA]</scope>
</reference>
<feature type="transmembrane region" description="Helical" evidence="1">
    <location>
        <begin position="194"/>
        <end position="214"/>
    </location>
</feature>
<accession>A0A1F5G2L7</accession>
<sequence>MKVRSPLPKSKLLFVLIFIFLGFIALQIPINQIVGSRVSFTLFDLLAPISGTFLGSVYGVIVVFLIQGFNLLAHGISNLDKGAIIRLFPTLFAVLYFSLATKSKKNSNYILLFPILSIIVFNLHPIGKTVWFYSLFWLIPLFVWPLRNRFLLARALGATFTAHSIGGAIWIWVFNLPAAVWVSLIPIVVIERGIFALGISASYILMNNILAYLAKKRLLTAGFSVDKKYILQILKS</sequence>
<dbReference type="Proteomes" id="UP000177069">
    <property type="component" value="Unassembled WGS sequence"/>
</dbReference>
<feature type="transmembrane region" description="Helical" evidence="1">
    <location>
        <begin position="83"/>
        <end position="100"/>
    </location>
</feature>
<evidence type="ECO:0000256" key="1">
    <source>
        <dbReference type="SAM" id="Phobius"/>
    </source>
</evidence>
<dbReference type="AlphaFoldDB" id="A0A1F5G2L7"/>
<feature type="transmembrane region" description="Helical" evidence="1">
    <location>
        <begin position="130"/>
        <end position="146"/>
    </location>
</feature>
<evidence type="ECO:0000313" key="3">
    <source>
        <dbReference type="Proteomes" id="UP000177069"/>
    </source>
</evidence>
<feature type="transmembrane region" description="Helical" evidence="1">
    <location>
        <begin position="12"/>
        <end position="30"/>
    </location>
</feature>
<name>A0A1F5G2L7_9BACT</name>
<protein>
    <submittedName>
        <fullName evidence="2">Uncharacterized protein</fullName>
    </submittedName>
</protein>
<proteinExistence type="predicted"/>
<dbReference type="EMBL" id="MFBA01000004">
    <property type="protein sequence ID" value="OGD86075.1"/>
    <property type="molecule type" value="Genomic_DNA"/>
</dbReference>
<keyword evidence="1" id="KW-0472">Membrane</keyword>
<gene>
    <name evidence="2" type="ORF">A2696_02625</name>
</gene>
<comment type="caution">
    <text evidence="2">The sequence shown here is derived from an EMBL/GenBank/DDBJ whole genome shotgun (WGS) entry which is preliminary data.</text>
</comment>
<keyword evidence="1" id="KW-0812">Transmembrane</keyword>
<keyword evidence="1" id="KW-1133">Transmembrane helix</keyword>